<proteinExistence type="predicted"/>
<dbReference type="InterPro" id="IPR014729">
    <property type="entry name" value="Rossmann-like_a/b/a_fold"/>
</dbReference>
<keyword evidence="3" id="KW-1185">Reference proteome</keyword>
<organism evidence="2 3">
    <name type="scientific">Paenibacillus provencensis</name>
    <dbReference type="NCBI Taxonomy" id="441151"/>
    <lineage>
        <taxon>Bacteria</taxon>
        <taxon>Bacillati</taxon>
        <taxon>Bacillota</taxon>
        <taxon>Bacilli</taxon>
        <taxon>Bacillales</taxon>
        <taxon>Paenibacillaceae</taxon>
        <taxon>Paenibacillus</taxon>
    </lineage>
</organism>
<dbReference type="EMBL" id="JBHTKX010000001">
    <property type="protein sequence ID" value="MFD1129080.1"/>
    <property type="molecule type" value="Genomic_DNA"/>
</dbReference>
<sequence length="132" mass="15404">MSGGALVEPEAISMKNKAVELGVPEQDIIVETQSKNTIDNVLKSKELLDEYFGIHNIRRILIVTTFYHIRRCYLTLKTYMPEHTEYSLCPAQDNSTRPTNWWESRQGTQRVMKEVEGLIYYTKTNKIIDYEI</sequence>
<evidence type="ECO:0000313" key="2">
    <source>
        <dbReference type="EMBL" id="MFD1129080.1"/>
    </source>
</evidence>
<evidence type="ECO:0000313" key="3">
    <source>
        <dbReference type="Proteomes" id="UP001597169"/>
    </source>
</evidence>
<dbReference type="Pfam" id="PF02698">
    <property type="entry name" value="DUF218"/>
    <property type="match status" value="1"/>
</dbReference>
<dbReference type="InterPro" id="IPR003848">
    <property type="entry name" value="DUF218"/>
</dbReference>
<comment type="caution">
    <text evidence="2">The sequence shown here is derived from an EMBL/GenBank/DDBJ whole genome shotgun (WGS) entry which is preliminary data.</text>
</comment>
<dbReference type="PANTHER" id="PTHR30336">
    <property type="entry name" value="INNER MEMBRANE PROTEIN, PROBABLE PERMEASE"/>
    <property type="match status" value="1"/>
</dbReference>
<dbReference type="PANTHER" id="PTHR30336:SF20">
    <property type="entry name" value="DUF218 DOMAIN-CONTAINING PROTEIN"/>
    <property type="match status" value="1"/>
</dbReference>
<gene>
    <name evidence="2" type="ORF">ACFQ3J_12935</name>
</gene>
<evidence type="ECO:0000259" key="1">
    <source>
        <dbReference type="Pfam" id="PF02698"/>
    </source>
</evidence>
<accession>A0ABW3PW82</accession>
<dbReference type="RefSeq" id="WP_379292947.1">
    <property type="nucleotide sequence ID" value="NZ_JBHTKX010000001.1"/>
</dbReference>
<dbReference type="InterPro" id="IPR051599">
    <property type="entry name" value="Cell_Envelope_Assoc"/>
</dbReference>
<feature type="domain" description="DUF218" evidence="1">
    <location>
        <begin position="7"/>
        <end position="114"/>
    </location>
</feature>
<protein>
    <submittedName>
        <fullName evidence="2">YdcF family protein</fullName>
    </submittedName>
</protein>
<dbReference type="Gene3D" id="3.40.50.620">
    <property type="entry name" value="HUPs"/>
    <property type="match status" value="1"/>
</dbReference>
<name>A0ABW3PW82_9BACL</name>
<reference evidence="3" key="1">
    <citation type="journal article" date="2019" name="Int. J. Syst. Evol. Microbiol.">
        <title>The Global Catalogue of Microorganisms (GCM) 10K type strain sequencing project: providing services to taxonomists for standard genome sequencing and annotation.</title>
        <authorList>
            <consortium name="The Broad Institute Genomics Platform"/>
            <consortium name="The Broad Institute Genome Sequencing Center for Infectious Disease"/>
            <person name="Wu L."/>
            <person name="Ma J."/>
        </authorList>
    </citation>
    <scope>NUCLEOTIDE SEQUENCE [LARGE SCALE GENOMIC DNA]</scope>
    <source>
        <strain evidence="3">CCUG 53519</strain>
    </source>
</reference>
<dbReference type="CDD" id="cd06259">
    <property type="entry name" value="YdcF-like"/>
    <property type="match status" value="1"/>
</dbReference>
<dbReference type="Proteomes" id="UP001597169">
    <property type="component" value="Unassembled WGS sequence"/>
</dbReference>